<comment type="caution">
    <text evidence="9">The sequence shown here is derived from an EMBL/GenBank/DDBJ whole genome shotgun (WGS) entry which is preliminary data.</text>
</comment>
<dbReference type="InterPro" id="IPR033740">
    <property type="entry name" value="Pept_M24B"/>
</dbReference>
<evidence type="ECO:0000256" key="3">
    <source>
        <dbReference type="ARBA" id="ARBA00022723"/>
    </source>
</evidence>
<keyword evidence="5" id="KW-0464">Manganese</keyword>
<name>A0A1Y1YJR9_9FUNG</name>
<dbReference type="Proteomes" id="UP000193920">
    <property type="component" value="Unassembled WGS sequence"/>
</dbReference>
<feature type="domain" description="Peptidase M24 C-terminal" evidence="8">
    <location>
        <begin position="593"/>
        <end position="654"/>
    </location>
</feature>
<evidence type="ECO:0000256" key="4">
    <source>
        <dbReference type="ARBA" id="ARBA00022801"/>
    </source>
</evidence>
<dbReference type="InterPro" id="IPR032416">
    <property type="entry name" value="Peptidase_M24_C"/>
</dbReference>
<evidence type="ECO:0000259" key="8">
    <source>
        <dbReference type="Pfam" id="PF16188"/>
    </source>
</evidence>
<dbReference type="PANTHER" id="PTHR43763:SF6">
    <property type="entry name" value="XAA-PRO AMINOPEPTIDASE 1"/>
    <property type="match status" value="1"/>
</dbReference>
<dbReference type="EMBL" id="MCOG01000570">
    <property type="protein sequence ID" value="ORX98249.1"/>
    <property type="molecule type" value="Genomic_DNA"/>
</dbReference>
<protein>
    <submittedName>
        <fullName evidence="9">Creatinase/aminopeptidase</fullName>
    </submittedName>
</protein>
<accession>A0A1Y1YJR9</accession>
<dbReference type="Gene3D" id="3.90.230.10">
    <property type="entry name" value="Creatinase/methionine aminopeptidase superfamily"/>
    <property type="match status" value="1"/>
</dbReference>
<dbReference type="Pfam" id="PF00557">
    <property type="entry name" value="Peptidase_M24"/>
    <property type="match status" value="1"/>
</dbReference>
<evidence type="ECO:0000313" key="10">
    <source>
        <dbReference type="Proteomes" id="UP000193920"/>
    </source>
</evidence>
<dbReference type="InterPro" id="IPR036005">
    <property type="entry name" value="Creatinase/aminopeptidase-like"/>
</dbReference>
<proteinExistence type="inferred from homology"/>
<dbReference type="InterPro" id="IPR000587">
    <property type="entry name" value="Creatinase_N"/>
</dbReference>
<reference evidence="9 10" key="1">
    <citation type="submission" date="2016-08" db="EMBL/GenBank/DDBJ databases">
        <title>A Parts List for Fungal Cellulosomes Revealed by Comparative Genomics.</title>
        <authorList>
            <consortium name="DOE Joint Genome Institute"/>
            <person name="Haitjema C.H."/>
            <person name="Gilmore S.P."/>
            <person name="Henske J.K."/>
            <person name="Solomon K.V."/>
            <person name="De Groot R."/>
            <person name="Kuo A."/>
            <person name="Mondo S.J."/>
            <person name="Salamov A.A."/>
            <person name="Labutti K."/>
            <person name="Zhao Z."/>
            <person name="Chiniquy J."/>
            <person name="Barry K."/>
            <person name="Brewer H.M."/>
            <person name="Purvine S.O."/>
            <person name="Wright A.T."/>
            <person name="Boxma B."/>
            <person name="Van Alen T."/>
            <person name="Hackstein J.H."/>
            <person name="Baker S.E."/>
            <person name="Grigoriev I.V."/>
            <person name="O'Malley M.A."/>
        </authorList>
    </citation>
    <scope>NUCLEOTIDE SEQUENCE [LARGE SCALE GENOMIC DNA]</scope>
    <source>
        <strain evidence="9 10">G1</strain>
    </source>
</reference>
<dbReference type="Pfam" id="PF16188">
    <property type="entry name" value="Peptidase_M24_C"/>
    <property type="match status" value="1"/>
</dbReference>
<keyword evidence="9" id="KW-0645">Protease</keyword>
<dbReference type="GO" id="GO:0070006">
    <property type="term" value="F:metalloaminopeptidase activity"/>
    <property type="evidence" value="ECO:0007669"/>
    <property type="project" value="InterPro"/>
</dbReference>
<keyword evidence="10" id="KW-1185">Reference proteome</keyword>
<sequence>MFKILILSFSLLVIFIIFNKLKERNKPKYKSLKKSILPIDCVATQYKYNSIGTIKGINEKKDISAYIIPTEDAHQSEYISDADKRREFISGFNGSAGIAIVTQGNAGNHAALWTDGRYHLQASKQLDSNWTLMKSGLPDVPTKEKWLIDTLPNKAKVAIDAKLISVTEAESFSKTLSESPKQLQFVTNIKENLVDQVWTDQPAPPNSDIIPLGIEYTGKSLKDKLADLRKIFEEKNIDGYIITALDEIAWLFNMRGSDVEYNPVFYSFAAITKTDAVLYTGNGKVSKEVSTHLGSAVRVRPYNVVYEELKEFGNLESIKKLWVSKGCNLALYEALGGSKKTEIVTSPLSLPKAIKNEVELKGFRECNLYDISALVKYFAWLENELCVKNNTELTEFAAAEKLEEFRSKLPKFMGLSFETISSTGPNGAIIHYSPTKEQCSIIDKDQFYLCDSGGQYLNGTCDVTRTLHFGQPSDLEKDCYTRVLQGHIGIDTIIFPNGTTGYQVDCVARKPLWEVGLDYLHGTGHGVGHFLNVHEGPQGFGSRPAYNTTPLKPGMIVTNEPGFYLDGQFGIRIESMVIIVKKDLPNNFANKDYYGCERITFFPIQTKCCKKEIMTQKEIDWVNQYNKECWEKISPLIQDDQLALDWLKRETQPF</sequence>
<dbReference type="FunFam" id="3.90.230.10:FF:000007">
    <property type="entry name" value="Xaa-Pro aminopeptidase P"/>
    <property type="match status" value="1"/>
</dbReference>
<dbReference type="AlphaFoldDB" id="A0A1Y1YJR9"/>
<dbReference type="InterPro" id="IPR029149">
    <property type="entry name" value="Creatin/AminoP/Spt16_N"/>
</dbReference>
<dbReference type="Pfam" id="PF01321">
    <property type="entry name" value="Creatinase_N"/>
    <property type="match status" value="1"/>
</dbReference>
<evidence type="ECO:0000313" key="9">
    <source>
        <dbReference type="EMBL" id="ORX98249.1"/>
    </source>
</evidence>
<evidence type="ECO:0000259" key="6">
    <source>
        <dbReference type="Pfam" id="PF00557"/>
    </source>
</evidence>
<keyword evidence="4" id="KW-0378">Hydrolase</keyword>
<feature type="domain" description="Creatinase N-terminal" evidence="7">
    <location>
        <begin position="59"/>
        <end position="179"/>
    </location>
</feature>
<dbReference type="PANTHER" id="PTHR43763">
    <property type="entry name" value="XAA-PRO AMINOPEPTIDASE 1"/>
    <property type="match status" value="1"/>
</dbReference>
<dbReference type="InterPro" id="IPR050422">
    <property type="entry name" value="X-Pro_aminopeptidase_P"/>
</dbReference>
<evidence type="ECO:0000259" key="7">
    <source>
        <dbReference type="Pfam" id="PF01321"/>
    </source>
</evidence>
<dbReference type="OrthoDB" id="9995434at2759"/>
<feature type="domain" description="Peptidase M24" evidence="6">
    <location>
        <begin position="364"/>
        <end position="579"/>
    </location>
</feature>
<dbReference type="CDD" id="cd01085">
    <property type="entry name" value="APP"/>
    <property type="match status" value="1"/>
</dbReference>
<dbReference type="STRING" id="1754190.A0A1Y1YJR9"/>
<dbReference type="InterPro" id="IPR000994">
    <property type="entry name" value="Pept_M24"/>
</dbReference>
<dbReference type="Gene3D" id="3.40.350.10">
    <property type="entry name" value="Creatinase/prolidase N-terminal domain"/>
    <property type="match status" value="2"/>
</dbReference>
<keyword evidence="3" id="KW-0479">Metal-binding</keyword>
<dbReference type="GO" id="GO:0005737">
    <property type="term" value="C:cytoplasm"/>
    <property type="evidence" value="ECO:0007669"/>
    <property type="project" value="UniProtKB-ARBA"/>
</dbReference>
<evidence type="ECO:0000256" key="1">
    <source>
        <dbReference type="ARBA" id="ARBA00001936"/>
    </source>
</evidence>
<dbReference type="GO" id="GO:0046872">
    <property type="term" value="F:metal ion binding"/>
    <property type="evidence" value="ECO:0007669"/>
    <property type="project" value="UniProtKB-KW"/>
</dbReference>
<organism evidence="9 10">
    <name type="scientific">Neocallimastix californiae</name>
    <dbReference type="NCBI Taxonomy" id="1754190"/>
    <lineage>
        <taxon>Eukaryota</taxon>
        <taxon>Fungi</taxon>
        <taxon>Fungi incertae sedis</taxon>
        <taxon>Chytridiomycota</taxon>
        <taxon>Chytridiomycota incertae sedis</taxon>
        <taxon>Neocallimastigomycetes</taxon>
        <taxon>Neocallimastigales</taxon>
        <taxon>Neocallimastigaceae</taxon>
        <taxon>Neocallimastix</taxon>
    </lineage>
</organism>
<dbReference type="Pfam" id="PF16189">
    <property type="entry name" value="Creatinase_N_2"/>
    <property type="match status" value="1"/>
</dbReference>
<dbReference type="SUPFAM" id="SSF53092">
    <property type="entry name" value="Creatinase/prolidase N-terminal domain"/>
    <property type="match status" value="2"/>
</dbReference>
<evidence type="ECO:0000256" key="2">
    <source>
        <dbReference type="ARBA" id="ARBA00008766"/>
    </source>
</evidence>
<comment type="similarity">
    <text evidence="2">Belongs to the peptidase M24B family.</text>
</comment>
<gene>
    <name evidence="9" type="ORF">LY90DRAFT_662816</name>
</gene>
<dbReference type="SUPFAM" id="SSF55920">
    <property type="entry name" value="Creatinase/aminopeptidase"/>
    <property type="match status" value="1"/>
</dbReference>
<dbReference type="FunFam" id="3.40.350.10:FF:000003">
    <property type="entry name" value="Xaa-pro aminopeptidase P"/>
    <property type="match status" value="1"/>
</dbReference>
<comment type="cofactor">
    <cofactor evidence="1">
        <name>Mn(2+)</name>
        <dbReference type="ChEBI" id="CHEBI:29035"/>
    </cofactor>
</comment>
<keyword evidence="9" id="KW-0031">Aminopeptidase</keyword>
<evidence type="ECO:0000256" key="5">
    <source>
        <dbReference type="ARBA" id="ARBA00023211"/>
    </source>
</evidence>